<keyword evidence="5" id="KW-1185">Reference proteome</keyword>
<reference evidence="4 5" key="1">
    <citation type="submission" date="2023-09" db="EMBL/GenBank/DDBJ databases">
        <authorList>
            <person name="Rey-Velasco X."/>
        </authorList>
    </citation>
    <scope>NUCLEOTIDE SEQUENCE [LARGE SCALE GENOMIC DNA]</scope>
    <source>
        <strain evidence="4 5">W431</strain>
    </source>
</reference>
<accession>A0ABU3A0E6</accession>
<comment type="caution">
    <text evidence="4">The sequence shown here is derived from an EMBL/GenBank/DDBJ whole genome shotgun (WGS) entry which is preliminary data.</text>
</comment>
<dbReference type="Gene3D" id="3.55.50.30">
    <property type="match status" value="1"/>
</dbReference>
<dbReference type="PANTHER" id="PTHR30273:SF2">
    <property type="entry name" value="PROTEIN FECR"/>
    <property type="match status" value="1"/>
</dbReference>
<keyword evidence="1" id="KW-1133">Transmembrane helix</keyword>
<evidence type="ECO:0000256" key="1">
    <source>
        <dbReference type="SAM" id="Phobius"/>
    </source>
</evidence>
<name>A0ABU3A0E6_9GAMM</name>
<evidence type="ECO:0000259" key="2">
    <source>
        <dbReference type="Pfam" id="PF04773"/>
    </source>
</evidence>
<dbReference type="InterPro" id="IPR012373">
    <property type="entry name" value="Ferrdict_sens_TM"/>
</dbReference>
<feature type="domain" description="Protein FecR C-terminal" evidence="3">
    <location>
        <begin position="270"/>
        <end position="331"/>
    </location>
</feature>
<gene>
    <name evidence="4" type="ORF">RM573_08590</name>
</gene>
<evidence type="ECO:0000313" key="4">
    <source>
        <dbReference type="EMBL" id="MDT0603651.1"/>
    </source>
</evidence>
<proteinExistence type="predicted"/>
<feature type="domain" description="FecR protein" evidence="2">
    <location>
        <begin position="116"/>
        <end position="207"/>
    </location>
</feature>
<dbReference type="InterPro" id="IPR032508">
    <property type="entry name" value="FecR_C"/>
</dbReference>
<keyword evidence="1" id="KW-0812">Transmembrane</keyword>
<dbReference type="PIRSF" id="PIRSF018266">
    <property type="entry name" value="FecR"/>
    <property type="match status" value="1"/>
</dbReference>
<keyword evidence="1" id="KW-0472">Membrane</keyword>
<evidence type="ECO:0000313" key="5">
    <source>
        <dbReference type="Proteomes" id="UP001266357"/>
    </source>
</evidence>
<dbReference type="Gene3D" id="2.60.120.1440">
    <property type="match status" value="1"/>
</dbReference>
<dbReference type="Pfam" id="PF16344">
    <property type="entry name" value="FecR_C"/>
    <property type="match status" value="1"/>
</dbReference>
<dbReference type="Proteomes" id="UP001266357">
    <property type="component" value="Unassembled WGS sequence"/>
</dbReference>
<dbReference type="PANTHER" id="PTHR30273">
    <property type="entry name" value="PERIPLASMIC SIGNAL SENSOR AND SIGMA FACTOR ACTIVATOR FECR-RELATED"/>
    <property type="match status" value="1"/>
</dbReference>
<evidence type="ECO:0000259" key="3">
    <source>
        <dbReference type="Pfam" id="PF16344"/>
    </source>
</evidence>
<dbReference type="RefSeq" id="WP_311580208.1">
    <property type="nucleotide sequence ID" value="NZ_JAVRIF010000003.1"/>
</dbReference>
<dbReference type="InterPro" id="IPR006860">
    <property type="entry name" value="FecR"/>
</dbReference>
<organism evidence="4 5">
    <name type="scientific">Thalassotalea castellviae</name>
    <dbReference type="NCBI Taxonomy" id="3075612"/>
    <lineage>
        <taxon>Bacteria</taxon>
        <taxon>Pseudomonadati</taxon>
        <taxon>Pseudomonadota</taxon>
        <taxon>Gammaproteobacteria</taxon>
        <taxon>Alteromonadales</taxon>
        <taxon>Colwelliaceae</taxon>
        <taxon>Thalassotalea</taxon>
    </lineage>
</organism>
<feature type="transmembrane region" description="Helical" evidence="1">
    <location>
        <begin position="83"/>
        <end position="107"/>
    </location>
</feature>
<protein>
    <submittedName>
        <fullName evidence="4">FecR domain-containing protein</fullName>
    </submittedName>
</protein>
<dbReference type="EMBL" id="JAVRIF010000003">
    <property type="protein sequence ID" value="MDT0603651.1"/>
    <property type="molecule type" value="Genomic_DNA"/>
</dbReference>
<dbReference type="Pfam" id="PF04773">
    <property type="entry name" value="FecR"/>
    <property type="match status" value="1"/>
</dbReference>
<sequence length="345" mass="38916">MSNRLINQQIKQQARTWVRCLNRGLTDSEKPQLIAWLNQNPLHHQALYKATSVFDNIKELNELNGVFPLEKNDRLSGLSAKSLFLIMLLLSLMAILLGQSISTISVFPAENQMMNYQTRIGEQHEFLLPDGSKVTLNTHSKITVNYNKNHRNIHLLYGEALFDVAKDKTRPFTVNTGNKSFTALGTVFNIQKNNELDMELYVSEGQVLVSNQLPSKKLASLIETERAKHDSSMIITDGEKTVIENKQQQATFSLSQAQAEQELSWQQGMLIFSGETLKEALSEVSRYNKIQFEIANDDVSKIKIAGYFKAGDINGLLESLANNFNIKYKFNATNSIQLSKAENPS</sequence>